<feature type="transmembrane region" description="Helical" evidence="7">
    <location>
        <begin position="103"/>
        <end position="125"/>
    </location>
</feature>
<evidence type="ECO:0000256" key="5">
    <source>
        <dbReference type="ARBA" id="ARBA00022989"/>
    </source>
</evidence>
<keyword evidence="4 7" id="KW-0812">Transmembrane</keyword>
<keyword evidence="5 7" id="KW-1133">Transmembrane helix</keyword>
<feature type="transmembrane region" description="Helical" evidence="7">
    <location>
        <begin position="137"/>
        <end position="156"/>
    </location>
</feature>
<dbReference type="CDD" id="cd06261">
    <property type="entry name" value="TM_PBP2"/>
    <property type="match status" value="1"/>
</dbReference>
<evidence type="ECO:0000259" key="8">
    <source>
        <dbReference type="PROSITE" id="PS50928"/>
    </source>
</evidence>
<keyword evidence="10" id="KW-1185">Reference proteome</keyword>
<evidence type="ECO:0000256" key="6">
    <source>
        <dbReference type="ARBA" id="ARBA00023136"/>
    </source>
</evidence>
<proteinExistence type="inferred from homology"/>
<dbReference type="InterPro" id="IPR050366">
    <property type="entry name" value="BP-dependent_transpt_permease"/>
</dbReference>
<evidence type="ECO:0000256" key="1">
    <source>
        <dbReference type="ARBA" id="ARBA00004651"/>
    </source>
</evidence>
<accession>A0A3E5GVW6</accession>
<evidence type="ECO:0000256" key="2">
    <source>
        <dbReference type="ARBA" id="ARBA00022448"/>
    </source>
</evidence>
<keyword evidence="6 7" id="KW-0472">Membrane</keyword>
<dbReference type="InterPro" id="IPR035906">
    <property type="entry name" value="MetI-like_sf"/>
</dbReference>
<dbReference type="Pfam" id="PF12911">
    <property type="entry name" value="OppC_N"/>
    <property type="match status" value="1"/>
</dbReference>
<keyword evidence="2 7" id="KW-0813">Transport</keyword>
<dbReference type="SUPFAM" id="SSF161098">
    <property type="entry name" value="MetI-like"/>
    <property type="match status" value="1"/>
</dbReference>
<reference evidence="9 10" key="1">
    <citation type="submission" date="2018-08" db="EMBL/GenBank/DDBJ databases">
        <title>A genome reference for cultivated species of the human gut microbiota.</title>
        <authorList>
            <person name="Zou Y."/>
            <person name="Xue W."/>
            <person name="Luo G."/>
        </authorList>
    </citation>
    <scope>NUCLEOTIDE SEQUENCE [LARGE SCALE GENOMIC DNA]</scope>
    <source>
        <strain evidence="9 10">OM02-12</strain>
    </source>
</reference>
<dbReference type="PANTHER" id="PTHR43386:SF1">
    <property type="entry name" value="D,D-DIPEPTIDE TRANSPORT SYSTEM PERMEASE PROTEIN DDPC-RELATED"/>
    <property type="match status" value="1"/>
</dbReference>
<gene>
    <name evidence="9" type="ORF">DXB12_00030</name>
</gene>
<name>A0A3E5GVW6_9FIRM</name>
<comment type="caution">
    <text evidence="9">The sequence shown here is derived from an EMBL/GenBank/DDBJ whole genome shotgun (WGS) entry which is preliminary data.</text>
</comment>
<feature type="domain" description="ABC transmembrane type-1" evidence="8">
    <location>
        <begin position="97"/>
        <end position="286"/>
    </location>
</feature>
<keyword evidence="3" id="KW-1003">Cell membrane</keyword>
<dbReference type="EMBL" id="QSVQ01000001">
    <property type="protein sequence ID" value="RGO54724.1"/>
    <property type="molecule type" value="Genomic_DNA"/>
</dbReference>
<evidence type="ECO:0000313" key="10">
    <source>
        <dbReference type="Proteomes" id="UP000261055"/>
    </source>
</evidence>
<dbReference type="PANTHER" id="PTHR43386">
    <property type="entry name" value="OLIGOPEPTIDE TRANSPORT SYSTEM PERMEASE PROTEIN APPC"/>
    <property type="match status" value="1"/>
</dbReference>
<dbReference type="Pfam" id="PF00528">
    <property type="entry name" value="BPD_transp_1"/>
    <property type="match status" value="1"/>
</dbReference>
<sequence>MSNKDFDPFTGKIQESEGVENNSFFHRFWDNLKKNKITLVCLFLLGIIIFLSVFIFLSPYDPDKVYISEKYMPSGKLHIWGTDAMGRDYFTRAFYGGRVSLSIGLFSMIIATIWGTIYGTICGYMGEKIDAFLMRGVDIFMSIPSFILIVVISSYMSPSVPVIIFIIALFSWMGVARIVRAGTMSLKERDFVMASAGLGASGKWIVVRHIIPGMLPEIIVSATVSVAHAILIESALSFLGFGVQLPTASWGSMLQTAQKDVLTNPMLALYPGMLILITVLSFHLLGDTLRETLEPGEV</sequence>
<dbReference type="InterPro" id="IPR025966">
    <property type="entry name" value="OppC_N"/>
</dbReference>
<dbReference type="Proteomes" id="UP000261055">
    <property type="component" value="Unassembled WGS sequence"/>
</dbReference>
<feature type="transmembrane region" description="Helical" evidence="7">
    <location>
        <begin position="162"/>
        <end position="179"/>
    </location>
</feature>
<dbReference type="Gene3D" id="1.10.3720.10">
    <property type="entry name" value="MetI-like"/>
    <property type="match status" value="1"/>
</dbReference>
<organism evidence="9 10">
    <name type="scientific">Dorea formicigenerans</name>
    <dbReference type="NCBI Taxonomy" id="39486"/>
    <lineage>
        <taxon>Bacteria</taxon>
        <taxon>Bacillati</taxon>
        <taxon>Bacillota</taxon>
        <taxon>Clostridia</taxon>
        <taxon>Lachnospirales</taxon>
        <taxon>Lachnospiraceae</taxon>
        <taxon>Dorea</taxon>
    </lineage>
</organism>
<dbReference type="AlphaFoldDB" id="A0A3E5GVW6"/>
<feature type="transmembrane region" description="Helical" evidence="7">
    <location>
        <begin position="266"/>
        <end position="285"/>
    </location>
</feature>
<evidence type="ECO:0000256" key="4">
    <source>
        <dbReference type="ARBA" id="ARBA00022692"/>
    </source>
</evidence>
<protein>
    <submittedName>
        <fullName evidence="9">ABC transporter permease</fullName>
    </submittedName>
</protein>
<evidence type="ECO:0000256" key="3">
    <source>
        <dbReference type="ARBA" id="ARBA00022475"/>
    </source>
</evidence>
<dbReference type="GO" id="GO:0055085">
    <property type="term" value="P:transmembrane transport"/>
    <property type="evidence" value="ECO:0007669"/>
    <property type="project" value="InterPro"/>
</dbReference>
<dbReference type="GO" id="GO:0005886">
    <property type="term" value="C:plasma membrane"/>
    <property type="evidence" value="ECO:0007669"/>
    <property type="project" value="UniProtKB-SubCell"/>
</dbReference>
<feature type="transmembrane region" description="Helical" evidence="7">
    <location>
        <begin position="37"/>
        <end position="57"/>
    </location>
</feature>
<dbReference type="InterPro" id="IPR000515">
    <property type="entry name" value="MetI-like"/>
</dbReference>
<evidence type="ECO:0000256" key="7">
    <source>
        <dbReference type="RuleBase" id="RU363032"/>
    </source>
</evidence>
<feature type="transmembrane region" description="Helical" evidence="7">
    <location>
        <begin position="218"/>
        <end position="245"/>
    </location>
</feature>
<evidence type="ECO:0000313" key="9">
    <source>
        <dbReference type="EMBL" id="RGO54724.1"/>
    </source>
</evidence>
<comment type="subcellular location">
    <subcellularLocation>
        <location evidence="1 7">Cell membrane</location>
        <topology evidence="1 7">Multi-pass membrane protein</topology>
    </subcellularLocation>
</comment>
<comment type="similarity">
    <text evidence="7">Belongs to the binding-protein-dependent transport system permease family.</text>
</comment>
<dbReference type="PROSITE" id="PS50928">
    <property type="entry name" value="ABC_TM1"/>
    <property type="match status" value="1"/>
</dbReference>
<dbReference type="RefSeq" id="WP_117612610.1">
    <property type="nucleotide sequence ID" value="NZ_QSVQ01000001.1"/>
</dbReference>